<protein>
    <submittedName>
        <fullName evidence="1">Uncharacterized protein</fullName>
    </submittedName>
</protein>
<accession>A0A6A3TXA6</accession>
<comment type="caution">
    <text evidence="1">The sequence shown here is derived from an EMBL/GenBank/DDBJ whole genome shotgun (WGS) entry which is preliminary data.</text>
</comment>
<gene>
    <name evidence="1" type="ORF">PF006_g11492</name>
</gene>
<evidence type="ECO:0000313" key="2">
    <source>
        <dbReference type="Proteomes" id="UP000440732"/>
    </source>
</evidence>
<dbReference type="AlphaFoldDB" id="A0A6A3TXA6"/>
<organism evidence="1 2">
    <name type="scientific">Phytophthora fragariae</name>
    <dbReference type="NCBI Taxonomy" id="53985"/>
    <lineage>
        <taxon>Eukaryota</taxon>
        <taxon>Sar</taxon>
        <taxon>Stramenopiles</taxon>
        <taxon>Oomycota</taxon>
        <taxon>Peronosporomycetes</taxon>
        <taxon>Peronosporales</taxon>
        <taxon>Peronosporaceae</taxon>
        <taxon>Phytophthora</taxon>
    </lineage>
</organism>
<dbReference type="EMBL" id="QXGA01000615">
    <property type="protein sequence ID" value="KAE9143478.1"/>
    <property type="molecule type" value="Genomic_DNA"/>
</dbReference>
<proteinExistence type="predicted"/>
<sequence length="52" mass="5557">MAALRSCFYSLVSSSISRSSSIVVGVSILAKFPCWSWGEDGSTTVILHVCCD</sequence>
<reference evidence="1 2" key="1">
    <citation type="submission" date="2018-08" db="EMBL/GenBank/DDBJ databases">
        <title>Genomic investigation of the strawberry pathogen Phytophthora fragariae indicates pathogenicity is determined by transcriptional variation in three key races.</title>
        <authorList>
            <person name="Adams T.M."/>
            <person name="Armitage A.D."/>
            <person name="Sobczyk M.K."/>
            <person name="Bates H.J."/>
            <person name="Dunwell J.M."/>
            <person name="Nellist C.F."/>
            <person name="Harrison R.J."/>
        </authorList>
    </citation>
    <scope>NUCLEOTIDE SEQUENCE [LARGE SCALE GENOMIC DNA]</scope>
    <source>
        <strain evidence="1 2">NOV-5</strain>
    </source>
</reference>
<evidence type="ECO:0000313" key="1">
    <source>
        <dbReference type="EMBL" id="KAE9143478.1"/>
    </source>
</evidence>
<dbReference type="Proteomes" id="UP000440732">
    <property type="component" value="Unassembled WGS sequence"/>
</dbReference>
<name>A0A6A3TXA6_9STRA</name>